<dbReference type="Gene3D" id="2.60.120.860">
    <property type="match status" value="1"/>
</dbReference>
<sequence>MPSGSFSFNGIRKDYIFILMGFSRPAWSPVERDILKVPSKAGGYLLQTNTDVRTIEVPVIIKAGSQSEMQKKKEDLADWLVTDQPCELIFDDEPDRTYMAVIDGEAEIEELIFRGKGKITFVCPMPYKLGANQTKTMSIQNQDLKSSFDNKGTVETIPVIDIEVLNPSPFLDVWNKDEYFRLGYPTGVKTRVVKQNERLIWDEMTSLTPWNAVTGQIGIYKSSGTMKVWQGYAFTPDSYGTGTDTEWHGPFMKRTIPNTGGVIQDFRLDVQMNFQSEHWNRMGKTVVMLLDANDNVIVELAMADEYMSHEMTTAQAIIDSGGVRKWIADETGMYRDTFNDFRGHVSLARRGKEWSFYFAKYRKNTEIDDASFVRTWRDESDSNPMTARPVAKVAIGCIAYGANPPADITLIEDVKFWRINTLNIDETPYIFDVGDKVRIDTERSLVTINGKNAIGLKDIFSTFPTVKRGQNDIIVRPSNIGIAQIAYRERYK</sequence>
<evidence type="ECO:0000259" key="1">
    <source>
        <dbReference type="Pfam" id="PF05709"/>
    </source>
</evidence>
<accession>A0A1W6AJP1</accession>
<dbReference type="Proteomes" id="UP000192932">
    <property type="component" value="Plasmid unnamed7"/>
</dbReference>
<dbReference type="Gene3D" id="2.40.30.200">
    <property type="match status" value="1"/>
</dbReference>
<reference evidence="3 4" key="1">
    <citation type="submission" date="2017-04" db="EMBL/GenBank/DDBJ databases">
        <title>The Characteristic of a Fine Plant Growth-Promoting Rhizobacteria Bacillus mycoides Gnyt1 and its Whole Genome Sequencing Analysis.</title>
        <authorList>
            <person name="Li J.H."/>
            <person name="Yao T."/>
        </authorList>
    </citation>
    <scope>NUCLEOTIDE SEQUENCE [LARGE SCALE GENOMIC DNA]</scope>
    <source>
        <strain evidence="3 4">Gnyt1</strain>
        <plasmid evidence="4">Plasmid unnamed7</plasmid>
    </source>
</reference>
<protein>
    <submittedName>
        <fullName evidence="3">Phage tail protein</fullName>
    </submittedName>
</protein>
<evidence type="ECO:0000259" key="2">
    <source>
        <dbReference type="Pfam" id="PF22768"/>
    </source>
</evidence>
<feature type="domain" description="Siphovirus-type tail component C-terminal" evidence="2">
    <location>
        <begin position="402"/>
        <end position="491"/>
    </location>
</feature>
<dbReference type="Pfam" id="PF22768">
    <property type="entry name" value="SPP1_Dit"/>
    <property type="match status" value="1"/>
</dbReference>
<dbReference type="InterPro" id="IPR054738">
    <property type="entry name" value="Siphovirus-type_tail_C"/>
</dbReference>
<gene>
    <name evidence="3" type="ORF">B7492_34050</name>
</gene>
<dbReference type="RefSeq" id="WP_085313725.1">
    <property type="nucleotide sequence ID" value="NZ_CP020750.1"/>
</dbReference>
<organism evidence="3 4">
    <name type="scientific">Bacillus mycoides</name>
    <dbReference type="NCBI Taxonomy" id="1405"/>
    <lineage>
        <taxon>Bacteria</taxon>
        <taxon>Bacillati</taxon>
        <taxon>Bacillota</taxon>
        <taxon>Bacilli</taxon>
        <taxon>Bacillales</taxon>
        <taxon>Bacillaceae</taxon>
        <taxon>Bacillus</taxon>
        <taxon>Bacillus cereus group</taxon>
    </lineage>
</organism>
<dbReference type="InterPro" id="IPR008841">
    <property type="entry name" value="Siphovirus-type_tail_N"/>
</dbReference>
<dbReference type="Pfam" id="PF05709">
    <property type="entry name" value="Sipho_tail"/>
    <property type="match status" value="1"/>
</dbReference>
<evidence type="ECO:0000313" key="3">
    <source>
        <dbReference type="EMBL" id="ARJ26057.1"/>
    </source>
</evidence>
<dbReference type="NCBIfam" id="TIGR01633">
    <property type="entry name" value="phi3626_gp14_N"/>
    <property type="match status" value="1"/>
</dbReference>
<feature type="domain" description="Siphovirus-type tail component RIFT-related" evidence="1">
    <location>
        <begin position="15"/>
        <end position="123"/>
    </location>
</feature>
<dbReference type="EMBL" id="CP020750">
    <property type="protein sequence ID" value="ARJ26057.1"/>
    <property type="molecule type" value="Genomic_DNA"/>
</dbReference>
<evidence type="ECO:0000313" key="4">
    <source>
        <dbReference type="Proteomes" id="UP000192932"/>
    </source>
</evidence>
<proteinExistence type="predicted"/>
<dbReference type="InterPro" id="IPR006520">
    <property type="entry name" value="Dit_BPSPP_N"/>
</dbReference>
<geneLocation type="plasmid" evidence="3 4">
    <name>unnamed7</name>
</geneLocation>
<keyword evidence="3" id="KW-0614">Plasmid</keyword>
<name>A0A1W6AJP1_BACMY</name>
<dbReference type="AlphaFoldDB" id="A0A1W6AJP1"/>